<evidence type="ECO:0000313" key="2">
    <source>
        <dbReference type="Proteomes" id="UP001610444"/>
    </source>
</evidence>
<organism evidence="1 2">
    <name type="scientific">Aspergillus pseudodeflectus</name>
    <dbReference type="NCBI Taxonomy" id="176178"/>
    <lineage>
        <taxon>Eukaryota</taxon>
        <taxon>Fungi</taxon>
        <taxon>Dikarya</taxon>
        <taxon>Ascomycota</taxon>
        <taxon>Pezizomycotina</taxon>
        <taxon>Eurotiomycetes</taxon>
        <taxon>Eurotiomycetidae</taxon>
        <taxon>Eurotiales</taxon>
        <taxon>Aspergillaceae</taxon>
        <taxon>Aspergillus</taxon>
        <taxon>Aspergillus subgen. Nidulantes</taxon>
    </lineage>
</organism>
<evidence type="ECO:0008006" key="3">
    <source>
        <dbReference type="Google" id="ProtNLM"/>
    </source>
</evidence>
<comment type="caution">
    <text evidence="1">The sequence shown here is derived from an EMBL/GenBank/DDBJ whole genome shotgun (WGS) entry which is preliminary data.</text>
</comment>
<sequence>MSADRKLVLGVGRRPFVVCFACCGLNVAEAEDAQRMNSSTWRLAILRPWKIVPIAPPTVSSHRPAWSIGLSIPPLS</sequence>
<protein>
    <recommendedName>
        <fullName evidence="3">Secreted protein</fullName>
    </recommendedName>
</protein>
<name>A0ABR4K5L5_9EURO</name>
<keyword evidence="2" id="KW-1185">Reference proteome</keyword>
<dbReference type="GeneID" id="98155694"/>
<evidence type="ECO:0000313" key="1">
    <source>
        <dbReference type="EMBL" id="KAL2847608.1"/>
    </source>
</evidence>
<dbReference type="EMBL" id="JBFXLR010000028">
    <property type="protein sequence ID" value="KAL2847608.1"/>
    <property type="molecule type" value="Genomic_DNA"/>
</dbReference>
<dbReference type="RefSeq" id="XP_070897789.1">
    <property type="nucleotide sequence ID" value="XM_071040530.1"/>
</dbReference>
<gene>
    <name evidence="1" type="ORF">BJX68DRAFT_239396</name>
</gene>
<dbReference type="Proteomes" id="UP001610444">
    <property type="component" value="Unassembled WGS sequence"/>
</dbReference>
<accession>A0ABR4K5L5</accession>
<reference evidence="1 2" key="1">
    <citation type="submission" date="2024-07" db="EMBL/GenBank/DDBJ databases">
        <title>Section-level genome sequencing and comparative genomics of Aspergillus sections Usti and Cavernicolus.</title>
        <authorList>
            <consortium name="Lawrence Berkeley National Laboratory"/>
            <person name="Nybo J.L."/>
            <person name="Vesth T.C."/>
            <person name="Theobald S."/>
            <person name="Frisvad J.C."/>
            <person name="Larsen T.O."/>
            <person name="Kjaerboelling I."/>
            <person name="Rothschild-Mancinelli K."/>
            <person name="Lyhne E.K."/>
            <person name="Kogle M.E."/>
            <person name="Barry K."/>
            <person name="Clum A."/>
            <person name="Na H."/>
            <person name="Ledsgaard L."/>
            <person name="Lin J."/>
            <person name="Lipzen A."/>
            <person name="Kuo A."/>
            <person name="Riley R."/>
            <person name="Mondo S."/>
            <person name="LaButti K."/>
            <person name="Haridas S."/>
            <person name="Pangalinan J."/>
            <person name="Salamov A.A."/>
            <person name="Simmons B.A."/>
            <person name="Magnuson J.K."/>
            <person name="Chen J."/>
            <person name="Drula E."/>
            <person name="Henrissat B."/>
            <person name="Wiebenga A."/>
            <person name="Lubbers R.J."/>
            <person name="Gomes A.C."/>
            <person name="Macurrencykelacurrency M.R."/>
            <person name="Stajich J."/>
            <person name="Grigoriev I.V."/>
            <person name="Mortensen U.H."/>
            <person name="De vries R.P."/>
            <person name="Baker S.E."/>
            <person name="Andersen M.R."/>
        </authorList>
    </citation>
    <scope>NUCLEOTIDE SEQUENCE [LARGE SCALE GENOMIC DNA]</scope>
    <source>
        <strain evidence="1 2">CBS 756.74</strain>
    </source>
</reference>
<proteinExistence type="predicted"/>